<comment type="caution">
    <text evidence="8">The sequence shown here is derived from an EMBL/GenBank/DDBJ whole genome shotgun (WGS) entry which is preliminary data.</text>
</comment>
<sequence length="243" mass="27888">MRSIIVAFYLLLYAIVSLPLFLIFYIIGKFSPSKKAYLSQKFVNNFGFRPILFLSGVRLTVKGRENILQDQAALYVFNHRGFYDILAGYTTAPYPTAFVSKKEIGKVPMVSRWMKYMNCLFLDRSDIRQGLQTILQGVELLKNGTSVYIAPEGTRNTGEELLEFHAASFKLAEKSKCPIVPVALNNTDEVLEKHMPWIHKAHVIIEYCEPIYTEDLDRTQRKQLANNVRDILSEKVKANKKEI</sequence>
<evidence type="ECO:0000256" key="2">
    <source>
        <dbReference type="ARBA" id="ARBA00022516"/>
    </source>
</evidence>
<feature type="domain" description="Phospholipid/glycerol acyltransferase" evidence="7">
    <location>
        <begin position="73"/>
        <end position="187"/>
    </location>
</feature>
<keyword evidence="6" id="KW-0812">Transmembrane</keyword>
<comment type="pathway">
    <text evidence="1">Lipid metabolism.</text>
</comment>
<evidence type="ECO:0000259" key="7">
    <source>
        <dbReference type="SMART" id="SM00563"/>
    </source>
</evidence>
<keyword evidence="4" id="KW-0443">Lipid metabolism</keyword>
<evidence type="ECO:0000256" key="1">
    <source>
        <dbReference type="ARBA" id="ARBA00005189"/>
    </source>
</evidence>
<evidence type="ECO:0000256" key="6">
    <source>
        <dbReference type="SAM" id="Phobius"/>
    </source>
</evidence>
<feature type="transmembrane region" description="Helical" evidence="6">
    <location>
        <begin position="6"/>
        <end position="27"/>
    </location>
</feature>
<name>A0ABR7MRT7_9FIRM</name>
<evidence type="ECO:0000313" key="8">
    <source>
        <dbReference type="EMBL" id="MBC8556519.1"/>
    </source>
</evidence>
<keyword evidence="2" id="KW-0444">Lipid biosynthesis</keyword>
<keyword evidence="6" id="KW-0472">Membrane</keyword>
<reference evidence="8 9" key="1">
    <citation type="submission" date="2020-08" db="EMBL/GenBank/DDBJ databases">
        <title>Genome public.</title>
        <authorList>
            <person name="Liu C."/>
            <person name="Sun Q."/>
        </authorList>
    </citation>
    <scope>NUCLEOTIDE SEQUENCE [LARGE SCALE GENOMIC DNA]</scope>
    <source>
        <strain evidence="8 9">BX3</strain>
    </source>
</reference>
<dbReference type="Pfam" id="PF01553">
    <property type="entry name" value="Acyltransferase"/>
    <property type="match status" value="1"/>
</dbReference>
<dbReference type="PANTHER" id="PTHR10434:SF64">
    <property type="entry name" value="1-ACYL-SN-GLYCEROL-3-PHOSPHATE ACYLTRANSFERASE-RELATED"/>
    <property type="match status" value="1"/>
</dbReference>
<dbReference type="Proteomes" id="UP000637513">
    <property type="component" value="Unassembled WGS sequence"/>
</dbReference>
<proteinExistence type="predicted"/>
<keyword evidence="6" id="KW-1133">Transmembrane helix</keyword>
<organism evidence="8 9">
    <name type="scientific">Jutongia hominis</name>
    <dbReference type="NCBI Taxonomy" id="2763664"/>
    <lineage>
        <taxon>Bacteria</taxon>
        <taxon>Bacillati</taxon>
        <taxon>Bacillota</taxon>
        <taxon>Clostridia</taxon>
        <taxon>Lachnospirales</taxon>
        <taxon>Lachnospiraceae</taxon>
        <taxon>Jutongia</taxon>
    </lineage>
</organism>
<dbReference type="CDD" id="cd07989">
    <property type="entry name" value="LPLAT_AGPAT-like"/>
    <property type="match status" value="1"/>
</dbReference>
<protein>
    <submittedName>
        <fullName evidence="8">1-acyl-sn-glycerol-3-phosphate acyltransferase</fullName>
    </submittedName>
</protein>
<dbReference type="EMBL" id="JACRSW010000008">
    <property type="protein sequence ID" value="MBC8556519.1"/>
    <property type="molecule type" value="Genomic_DNA"/>
</dbReference>
<dbReference type="PANTHER" id="PTHR10434">
    <property type="entry name" value="1-ACYL-SN-GLYCEROL-3-PHOSPHATE ACYLTRANSFERASE"/>
    <property type="match status" value="1"/>
</dbReference>
<evidence type="ECO:0000256" key="4">
    <source>
        <dbReference type="ARBA" id="ARBA00023098"/>
    </source>
</evidence>
<gene>
    <name evidence="8" type="ORF">H8700_02165</name>
</gene>
<keyword evidence="3" id="KW-0808">Transferase</keyword>
<evidence type="ECO:0000313" key="9">
    <source>
        <dbReference type="Proteomes" id="UP000637513"/>
    </source>
</evidence>
<accession>A0ABR7MRT7</accession>
<evidence type="ECO:0000256" key="3">
    <source>
        <dbReference type="ARBA" id="ARBA00022679"/>
    </source>
</evidence>
<evidence type="ECO:0000256" key="5">
    <source>
        <dbReference type="ARBA" id="ARBA00023315"/>
    </source>
</evidence>
<keyword evidence="9" id="KW-1185">Reference proteome</keyword>
<dbReference type="RefSeq" id="WP_249302726.1">
    <property type="nucleotide sequence ID" value="NZ_JACRSW010000008.1"/>
</dbReference>
<dbReference type="SMART" id="SM00563">
    <property type="entry name" value="PlsC"/>
    <property type="match status" value="1"/>
</dbReference>
<dbReference type="GO" id="GO:0016746">
    <property type="term" value="F:acyltransferase activity"/>
    <property type="evidence" value="ECO:0007669"/>
    <property type="project" value="UniProtKB-KW"/>
</dbReference>
<keyword evidence="5 8" id="KW-0012">Acyltransferase</keyword>
<dbReference type="InterPro" id="IPR002123">
    <property type="entry name" value="Plipid/glycerol_acylTrfase"/>
</dbReference>
<dbReference type="SUPFAM" id="SSF69593">
    <property type="entry name" value="Glycerol-3-phosphate (1)-acyltransferase"/>
    <property type="match status" value="1"/>
</dbReference>